<evidence type="ECO:0000313" key="14">
    <source>
        <dbReference type="EMBL" id="QEC48944.1"/>
    </source>
</evidence>
<feature type="binding site" evidence="12">
    <location>
        <position position="389"/>
    </location>
    <ligand>
        <name>Zn(2+)</name>
        <dbReference type="ChEBI" id="CHEBI:29105"/>
        <label>1</label>
        <note>catalytic</note>
    </ligand>
</feature>
<keyword evidence="4 9" id="KW-0255">Endonuclease</keyword>
<dbReference type="OrthoDB" id="9770211at2"/>
<evidence type="ECO:0000256" key="4">
    <source>
        <dbReference type="ARBA" id="ARBA00022759"/>
    </source>
</evidence>
<keyword evidence="7 9" id="KW-0269">Exonuclease</keyword>
<comment type="cofactor">
    <cofactor evidence="12">
        <name>Ca(2+)</name>
        <dbReference type="ChEBI" id="CHEBI:29108"/>
    </cofactor>
    <text evidence="12">Binds 1 Ca(2+) cation per subunit. Seen in 1 crystal structure, it is not clear if it is physiologically important.</text>
</comment>
<feature type="binding site" evidence="12">
    <location>
        <position position="71"/>
    </location>
    <ligand>
        <name>Zn(2+)</name>
        <dbReference type="ChEBI" id="CHEBI:29105"/>
        <label>1</label>
        <note>catalytic</note>
    </ligand>
</feature>
<dbReference type="CDD" id="cd07714">
    <property type="entry name" value="RNaseJ_MBL-fold"/>
    <property type="match status" value="1"/>
</dbReference>
<sequence length="554" mass="60653">MAKSKLRVLPLGGLGEIGKNMTVVEYDGSIVVVDTGLRFPTAEQVGIDLVLPDFTYLRERADDIEGIVITHGHEDHLGALPWILRELGTDIPVYGGPLTMAMARSKLDEHRLKDTDLTDVRPGETLELGAFDIELIHLTHSIPDMMAVALTCDVGTMLITGDYKFDQTPVDGKPADVSRLAELGREGLLLLCGDSTNADRPGFSPSESVAGPNLEAVFGRCEGRIVVTCFASNIHRVQQVVDAAKVHGRRVVLVGRSMRKNINIGRMLGHIDVEDGTFVQPREARDFPDHKLVIVSTGSQGEPLSALRRMAHRDHPQVELHKGDTVVFAATSIPGNERAVNDTIDRLYHIGCDVITARDAPIHASGHGYQEEIKLMLNLTRPKYVMPFHGDYKRIHLHGQLAESVGVPAENVFKGENGLPLELDGDGAAFGSRERAGMIYVDGVDIGDPTDVALRDRRMLSADGIFVVVATISEQDGSSVADPEIIFRGVPYPEDAEGLLGDIRGAITQSLEKAAREEIREVDLLQQVLHDDLAKFVYDRLRRRPMVLPVVVEV</sequence>
<keyword evidence="2 9" id="KW-0540">Nuclease</keyword>
<evidence type="ECO:0000259" key="13">
    <source>
        <dbReference type="SMART" id="SM00849"/>
    </source>
</evidence>
<evidence type="ECO:0000256" key="7">
    <source>
        <dbReference type="ARBA" id="ARBA00022839"/>
    </source>
</evidence>
<proteinExistence type="inferred from homology"/>
<evidence type="ECO:0000256" key="11">
    <source>
        <dbReference type="PIRSR" id="PIRSR004803-2"/>
    </source>
</evidence>
<dbReference type="KEGG" id="bsol:FSW04_16100"/>
<keyword evidence="12" id="KW-0106">Calcium</keyword>
<comment type="similarity">
    <text evidence="9">Belongs to the metallo-beta-lactamase superfamily. RNA-metabolizing metallo-beta-lactamase-like family. Bacterial RNase J subfamily.</text>
</comment>
<dbReference type="EMBL" id="CP042430">
    <property type="protein sequence ID" value="QEC48944.1"/>
    <property type="molecule type" value="Genomic_DNA"/>
</dbReference>
<dbReference type="InterPro" id="IPR036866">
    <property type="entry name" value="RibonucZ/Hydroxyglut_hydro"/>
</dbReference>
<dbReference type="SUPFAM" id="SSF56281">
    <property type="entry name" value="Metallo-hydrolase/oxidoreductase"/>
    <property type="match status" value="1"/>
</dbReference>
<evidence type="ECO:0000256" key="5">
    <source>
        <dbReference type="ARBA" id="ARBA00022801"/>
    </source>
</evidence>
<feature type="binding site" evidence="12">
    <location>
        <position position="48"/>
    </location>
    <ligand>
        <name>Ca(2+)</name>
        <dbReference type="ChEBI" id="CHEBI:29108"/>
    </ligand>
</feature>
<evidence type="ECO:0000256" key="9">
    <source>
        <dbReference type="HAMAP-Rule" id="MF_01491"/>
    </source>
</evidence>
<comment type="subcellular location">
    <subcellularLocation>
        <location evidence="9">Cytoplasm</location>
    </subcellularLocation>
</comment>
<dbReference type="RefSeq" id="WP_146921045.1">
    <property type="nucleotide sequence ID" value="NZ_CP042430.1"/>
</dbReference>
<dbReference type="InterPro" id="IPR041636">
    <property type="entry name" value="RNase_J_C"/>
</dbReference>
<dbReference type="NCBIfam" id="TIGR00649">
    <property type="entry name" value="MG423"/>
    <property type="match status" value="1"/>
</dbReference>
<evidence type="ECO:0000256" key="10">
    <source>
        <dbReference type="PIRSR" id="PIRSR004803-1"/>
    </source>
</evidence>
<dbReference type="EC" id="3.1.-.-" evidence="9"/>
<feature type="binding site" evidence="12">
    <location>
        <position position="73"/>
    </location>
    <ligand>
        <name>Zn(2+)</name>
        <dbReference type="ChEBI" id="CHEBI:29105"/>
        <label>1</label>
        <note>catalytic</note>
    </ligand>
</feature>
<keyword evidence="1 9" id="KW-0963">Cytoplasm</keyword>
<dbReference type="InterPro" id="IPR055132">
    <property type="entry name" value="RNase_J_b_CASP"/>
</dbReference>
<feature type="binding site" evidence="12">
    <location>
        <position position="76"/>
    </location>
    <ligand>
        <name>Zn(2+)</name>
        <dbReference type="ChEBI" id="CHEBI:29105"/>
        <label>1</label>
        <note>catalytic</note>
    </ligand>
</feature>
<dbReference type="InterPro" id="IPR030854">
    <property type="entry name" value="RNase_J_bac"/>
</dbReference>
<keyword evidence="8 9" id="KW-0694">RNA-binding</keyword>
<dbReference type="InterPro" id="IPR001279">
    <property type="entry name" value="Metallo-B-lactamas"/>
</dbReference>
<dbReference type="Pfam" id="PF17770">
    <property type="entry name" value="RNase_J_C"/>
    <property type="match status" value="1"/>
</dbReference>
<dbReference type="Pfam" id="PF07521">
    <property type="entry name" value="RMMBL"/>
    <property type="match status" value="1"/>
</dbReference>
<dbReference type="Pfam" id="PF00753">
    <property type="entry name" value="Lactamase_B"/>
    <property type="match status" value="1"/>
</dbReference>
<reference evidence="14 15" key="1">
    <citation type="journal article" date="2018" name="J. Microbiol.">
        <title>Baekduia soli gen. nov., sp. nov., a novel bacterium isolated from the soil of Baekdu Mountain and proposal of a novel family name, Baekduiaceae fam. nov.</title>
        <authorList>
            <person name="An D.S."/>
            <person name="Siddiqi M.Z."/>
            <person name="Kim K.H."/>
            <person name="Yu H.S."/>
            <person name="Im W.T."/>
        </authorList>
    </citation>
    <scope>NUCLEOTIDE SEQUENCE [LARGE SCALE GENOMIC DNA]</scope>
    <source>
        <strain evidence="14 15">BR7-21</strain>
    </source>
</reference>
<comment type="function">
    <text evidence="9">An RNase that has 5'-3' exonuclease and possibly endonuclease activity. Involved in maturation of rRNA and in some organisms also mRNA maturation and/or decay.</text>
</comment>
<keyword evidence="6 12" id="KW-0862">Zinc</keyword>
<feature type="domain" description="Metallo-beta-lactamase" evidence="13">
    <location>
        <begin position="18"/>
        <end position="214"/>
    </location>
</feature>
<gene>
    <name evidence="9" type="primary">rnj</name>
    <name evidence="14" type="ORF">FSW04_16100</name>
</gene>
<keyword evidence="9" id="KW-0698">rRNA processing</keyword>
<dbReference type="PANTHER" id="PTHR43694:SF1">
    <property type="entry name" value="RIBONUCLEASE J"/>
    <property type="match status" value="1"/>
</dbReference>
<dbReference type="GO" id="GO:0003723">
    <property type="term" value="F:RNA binding"/>
    <property type="evidence" value="ECO:0007669"/>
    <property type="project" value="UniProtKB-UniRule"/>
</dbReference>
<dbReference type="HAMAP" id="MF_01491">
    <property type="entry name" value="RNase_J_bact"/>
    <property type="match status" value="1"/>
</dbReference>
<dbReference type="Gene3D" id="3.40.50.10710">
    <property type="entry name" value="Metallo-hydrolase/oxidoreductase"/>
    <property type="match status" value="1"/>
</dbReference>
<dbReference type="PIRSF" id="PIRSF004803">
    <property type="entry name" value="RnjA"/>
    <property type="match status" value="1"/>
</dbReference>
<dbReference type="Proteomes" id="UP000321805">
    <property type="component" value="Chromosome"/>
</dbReference>
<dbReference type="AlphaFoldDB" id="A0A5B8U781"/>
<comment type="subunit">
    <text evidence="9">Homodimer, may be a subunit of the RNA degradosome.</text>
</comment>
<feature type="active site" description="Proton acceptor" evidence="10">
    <location>
        <position position="367"/>
    </location>
</feature>
<dbReference type="GO" id="GO:0008270">
    <property type="term" value="F:zinc ion binding"/>
    <property type="evidence" value="ECO:0007669"/>
    <property type="project" value="InterPro"/>
</dbReference>
<evidence type="ECO:0000256" key="1">
    <source>
        <dbReference type="ARBA" id="ARBA00022490"/>
    </source>
</evidence>
<dbReference type="InterPro" id="IPR011108">
    <property type="entry name" value="RMMBL"/>
</dbReference>
<dbReference type="InterPro" id="IPR001587">
    <property type="entry name" value="RNase_J_CS"/>
</dbReference>
<feature type="binding site" evidence="12">
    <location>
        <position position="46"/>
    </location>
    <ligand>
        <name>Ca(2+)</name>
        <dbReference type="ChEBI" id="CHEBI:29108"/>
    </ligand>
</feature>
<feature type="binding site" evidence="12">
    <location>
        <position position="442"/>
    </location>
    <ligand>
        <name>Ca(2+)</name>
        <dbReference type="ChEBI" id="CHEBI:29108"/>
    </ligand>
</feature>
<dbReference type="Gene3D" id="3.10.20.580">
    <property type="match status" value="1"/>
</dbReference>
<protein>
    <recommendedName>
        <fullName evidence="9">Ribonuclease J</fullName>
        <shortName evidence="9">RNase J</shortName>
        <ecNumber evidence="9">3.1.-.-</ecNumber>
    </recommendedName>
</protein>
<feature type="binding site" evidence="12">
    <location>
        <position position="75"/>
    </location>
    <ligand>
        <name>Zn(2+)</name>
        <dbReference type="ChEBI" id="CHEBI:29105"/>
        <label>1</label>
        <note>catalytic</note>
    </ligand>
</feature>
<dbReference type="InterPro" id="IPR042173">
    <property type="entry name" value="RNase_J_2"/>
</dbReference>
<dbReference type="InterPro" id="IPR004613">
    <property type="entry name" value="RNase_J"/>
</dbReference>
<evidence type="ECO:0000256" key="12">
    <source>
        <dbReference type="PIRSR" id="PIRSR004803-3"/>
    </source>
</evidence>
<feature type="active site" description="Proton donor" evidence="10">
    <location>
        <position position="194"/>
    </location>
</feature>
<feature type="binding site" evidence="11">
    <location>
        <begin position="231"/>
        <end position="233"/>
    </location>
    <ligand>
        <name>substrate</name>
    </ligand>
</feature>
<name>A0A5B8U781_9ACTN</name>
<organism evidence="14 15">
    <name type="scientific">Baekduia soli</name>
    <dbReference type="NCBI Taxonomy" id="496014"/>
    <lineage>
        <taxon>Bacteria</taxon>
        <taxon>Bacillati</taxon>
        <taxon>Actinomycetota</taxon>
        <taxon>Thermoleophilia</taxon>
        <taxon>Solirubrobacterales</taxon>
        <taxon>Baekduiaceae</taxon>
        <taxon>Baekduia</taxon>
    </lineage>
</organism>
<keyword evidence="3 12" id="KW-0479">Metal-binding</keyword>
<evidence type="ECO:0000256" key="2">
    <source>
        <dbReference type="ARBA" id="ARBA00022722"/>
    </source>
</evidence>
<dbReference type="GO" id="GO:0005737">
    <property type="term" value="C:cytoplasm"/>
    <property type="evidence" value="ECO:0007669"/>
    <property type="project" value="UniProtKB-SubCell"/>
</dbReference>
<keyword evidence="15" id="KW-1185">Reference proteome</keyword>
<feature type="binding site" evidence="12">
    <location>
        <position position="162"/>
    </location>
    <ligand>
        <name>Zn(2+)</name>
        <dbReference type="ChEBI" id="CHEBI:29105"/>
        <label>1</label>
        <note>catalytic</note>
    </ligand>
</feature>
<dbReference type="SMART" id="SM00849">
    <property type="entry name" value="Lactamase_B"/>
    <property type="match status" value="1"/>
</dbReference>
<dbReference type="PROSITE" id="PS01292">
    <property type="entry name" value="UPF0036"/>
    <property type="match status" value="1"/>
</dbReference>
<evidence type="ECO:0000256" key="6">
    <source>
        <dbReference type="ARBA" id="ARBA00022833"/>
    </source>
</evidence>
<feature type="binding site" evidence="9 11">
    <location>
        <begin position="363"/>
        <end position="367"/>
    </location>
    <ligand>
        <name>substrate</name>
    </ligand>
</feature>
<dbReference type="PANTHER" id="PTHR43694">
    <property type="entry name" value="RIBONUCLEASE J"/>
    <property type="match status" value="1"/>
</dbReference>
<evidence type="ECO:0000256" key="8">
    <source>
        <dbReference type="ARBA" id="ARBA00022884"/>
    </source>
</evidence>
<dbReference type="Pfam" id="PF22505">
    <property type="entry name" value="RNase_J_b_CASP"/>
    <property type="match status" value="1"/>
</dbReference>
<evidence type="ECO:0000256" key="3">
    <source>
        <dbReference type="ARBA" id="ARBA00022723"/>
    </source>
</evidence>
<comment type="cofactor">
    <cofactor evidence="12">
        <name>Zn(2+)</name>
        <dbReference type="ChEBI" id="CHEBI:29105"/>
    </cofactor>
    <text evidence="12">Binds 2 Zn(2+) ions per subunit. It is not clear if Zn(2+) or Mg(2+) is physiologically important.</text>
</comment>
<dbReference type="Gene3D" id="3.60.15.10">
    <property type="entry name" value="Ribonuclease Z/Hydroxyacylglutathione hydrolase-like"/>
    <property type="match status" value="1"/>
</dbReference>
<keyword evidence="5 9" id="KW-0378">Hydrolase</keyword>
<accession>A0A5B8U781</accession>
<evidence type="ECO:0000313" key="15">
    <source>
        <dbReference type="Proteomes" id="UP000321805"/>
    </source>
</evidence>
<dbReference type="GO" id="GO:0006364">
    <property type="term" value="P:rRNA processing"/>
    <property type="evidence" value="ECO:0007669"/>
    <property type="project" value="UniProtKB-UniRule"/>
</dbReference>
<dbReference type="GO" id="GO:0004534">
    <property type="term" value="F:5'-3' RNA exonuclease activity"/>
    <property type="evidence" value="ECO:0007669"/>
    <property type="project" value="UniProtKB-UniRule"/>
</dbReference>
<dbReference type="GO" id="GO:0004521">
    <property type="term" value="F:RNA endonuclease activity"/>
    <property type="evidence" value="ECO:0007669"/>
    <property type="project" value="UniProtKB-UniRule"/>
</dbReference>
<feature type="binding site" evidence="12">
    <location>
        <position position="140"/>
    </location>
    <ligand>
        <name>Zn(2+)</name>
        <dbReference type="ChEBI" id="CHEBI:29105"/>
        <label>1</label>
        <note>catalytic</note>
    </ligand>
</feature>